<evidence type="ECO:0000313" key="1">
    <source>
        <dbReference type="EMBL" id="RZS43036.1"/>
    </source>
</evidence>
<name>A0A4Q7L1U9_9PSEU</name>
<comment type="caution">
    <text evidence="1">The sequence shown here is derived from an EMBL/GenBank/DDBJ whole genome shotgun (WGS) entry which is preliminary data.</text>
</comment>
<keyword evidence="2" id="KW-1185">Reference proteome</keyword>
<gene>
    <name evidence="1" type="ORF">EV193_10212</name>
</gene>
<dbReference type="AlphaFoldDB" id="A0A4Q7L1U9"/>
<dbReference type="RefSeq" id="WP_165401249.1">
    <property type="nucleotide sequence ID" value="NZ_SGWQ01000002.1"/>
</dbReference>
<accession>A0A4Q7L1U9</accession>
<sequence length="57" mass="6548">MLDIAHDTVRAWKQLRGTATGASGEVLHADIARILWEHRVLPTQLCERLRRDPIRGF</sequence>
<proteinExistence type="predicted"/>
<organism evidence="1 2">
    <name type="scientific">Herbihabitans rhizosphaerae</name>
    <dbReference type="NCBI Taxonomy" id="1872711"/>
    <lineage>
        <taxon>Bacteria</taxon>
        <taxon>Bacillati</taxon>
        <taxon>Actinomycetota</taxon>
        <taxon>Actinomycetes</taxon>
        <taxon>Pseudonocardiales</taxon>
        <taxon>Pseudonocardiaceae</taxon>
        <taxon>Herbihabitans</taxon>
    </lineage>
</organism>
<protein>
    <submittedName>
        <fullName evidence="1">Uncharacterized protein</fullName>
    </submittedName>
</protein>
<evidence type="ECO:0000313" key="2">
    <source>
        <dbReference type="Proteomes" id="UP000294257"/>
    </source>
</evidence>
<reference evidence="1 2" key="1">
    <citation type="submission" date="2019-02" db="EMBL/GenBank/DDBJ databases">
        <title>Genomic Encyclopedia of Type Strains, Phase IV (KMG-IV): sequencing the most valuable type-strain genomes for metagenomic binning, comparative biology and taxonomic classification.</title>
        <authorList>
            <person name="Goeker M."/>
        </authorList>
    </citation>
    <scope>NUCLEOTIDE SEQUENCE [LARGE SCALE GENOMIC DNA]</scope>
    <source>
        <strain evidence="1 2">DSM 101727</strain>
    </source>
</reference>
<dbReference type="EMBL" id="SGWQ01000002">
    <property type="protein sequence ID" value="RZS43036.1"/>
    <property type="molecule type" value="Genomic_DNA"/>
</dbReference>
<dbReference type="Proteomes" id="UP000294257">
    <property type="component" value="Unassembled WGS sequence"/>
</dbReference>